<evidence type="ECO:0000256" key="2">
    <source>
        <dbReference type="ARBA" id="ARBA00022723"/>
    </source>
</evidence>
<keyword evidence="2 3" id="KW-0479">Metal-binding</keyword>
<dbReference type="SUPFAM" id="SSF102705">
    <property type="entry name" value="NIF3 (NGG1p interacting factor 3)-like"/>
    <property type="match status" value="1"/>
</dbReference>
<reference evidence="4 5" key="1">
    <citation type="submission" date="2020-06" db="EMBL/GenBank/DDBJ databases">
        <title>Dyadobacter sandarakinus sp. nov., isolated from the soil of the Arctic Yellow River Station.</title>
        <authorList>
            <person name="Zhang Y."/>
            <person name="Peng F."/>
        </authorList>
    </citation>
    <scope>NUCLEOTIDE SEQUENCE [LARGE SCALE GENOMIC DNA]</scope>
    <source>
        <strain evidence="4 5">Q3-56</strain>
    </source>
</reference>
<sequence>MTKIKEVIAALETLAPPSYQESYDNAGLLVGSPGDEVTGVLIALDTTEAVIEEALRRNCNLIVAHHPVIFKGLKQLTGKNYVERTIISAIRNHVAIYAAHTNLDHVHHGVNKMIAEKIGLQQVRVLDPKKGILTKMTFFTPVDHTQAVLDALYEAGAGRIGEYSECSFSAAGTGTFTPSDQANPAIGKAGKRESVAENRSEIMFPSHTTAKMVGVLKRVHPYEEVAYYLTSLENENQEVGAGAIGELPEPVPAERFLEMLKSNMNLQIIRHTEAPGRPVSRVAVCGGAGSFLLQAALRAGADAFVTADYKYHEFFDAEGRAMICDIGHYESEVYTKDLLYNYLSEKFSNFALCLSEVNTNPVRYFV</sequence>
<dbReference type="Gene3D" id="3.40.1390.30">
    <property type="entry name" value="NIF3 (NGG1p interacting factor 3)-like"/>
    <property type="match status" value="1"/>
</dbReference>
<accession>A0ABX7I764</accession>
<dbReference type="PANTHER" id="PTHR13799">
    <property type="entry name" value="NGG1 INTERACTING FACTOR 3"/>
    <property type="match status" value="1"/>
</dbReference>
<protein>
    <recommendedName>
        <fullName evidence="3">GTP cyclohydrolase 1 type 2 homolog</fullName>
    </recommendedName>
</protein>
<evidence type="ECO:0000313" key="5">
    <source>
        <dbReference type="Proteomes" id="UP000612680"/>
    </source>
</evidence>
<dbReference type="EMBL" id="CP056775">
    <property type="protein sequence ID" value="QRR01630.1"/>
    <property type="molecule type" value="Genomic_DNA"/>
</dbReference>
<name>A0ABX7I764_9BACT</name>
<comment type="similarity">
    <text evidence="1 3">Belongs to the GTP cyclohydrolase I type 2/NIF3 family.</text>
</comment>
<dbReference type="Proteomes" id="UP000612680">
    <property type="component" value="Chromosome"/>
</dbReference>
<dbReference type="RefSeq" id="WP_204655395.1">
    <property type="nucleotide sequence ID" value="NZ_CP056775.1"/>
</dbReference>
<evidence type="ECO:0000256" key="3">
    <source>
        <dbReference type="PIRNR" id="PIRNR037489"/>
    </source>
</evidence>
<dbReference type="InterPro" id="IPR015867">
    <property type="entry name" value="N-reg_PII/ATP_PRibTrfase_C"/>
</dbReference>
<dbReference type="Pfam" id="PF01784">
    <property type="entry name" value="DUF34_NIF3"/>
    <property type="match status" value="1"/>
</dbReference>
<gene>
    <name evidence="4" type="ORF">HWI92_12300</name>
</gene>
<organism evidence="4 5">
    <name type="scientific">Dyadobacter sandarakinus</name>
    <dbReference type="NCBI Taxonomy" id="2747268"/>
    <lineage>
        <taxon>Bacteria</taxon>
        <taxon>Pseudomonadati</taxon>
        <taxon>Bacteroidota</taxon>
        <taxon>Cytophagia</taxon>
        <taxon>Cytophagales</taxon>
        <taxon>Spirosomataceae</taxon>
        <taxon>Dyadobacter</taxon>
    </lineage>
</organism>
<dbReference type="InterPro" id="IPR017221">
    <property type="entry name" value="DUF34/NIF3_bac"/>
</dbReference>
<dbReference type="Gene3D" id="3.30.70.120">
    <property type="match status" value="1"/>
</dbReference>
<keyword evidence="5" id="KW-1185">Reference proteome</keyword>
<dbReference type="InterPro" id="IPR036069">
    <property type="entry name" value="DUF34/NIF3_sf"/>
</dbReference>
<dbReference type="InterPro" id="IPR002678">
    <property type="entry name" value="DUF34/NIF3"/>
</dbReference>
<proteinExistence type="inferred from homology"/>
<dbReference type="PIRSF" id="PIRSF037489">
    <property type="entry name" value="UCP037489_NIF3_YqfO"/>
    <property type="match status" value="1"/>
</dbReference>
<evidence type="ECO:0000256" key="1">
    <source>
        <dbReference type="ARBA" id="ARBA00006964"/>
    </source>
</evidence>
<evidence type="ECO:0000313" key="4">
    <source>
        <dbReference type="EMBL" id="QRR01630.1"/>
    </source>
</evidence>
<dbReference type="PANTHER" id="PTHR13799:SF14">
    <property type="entry name" value="GTP CYCLOHYDROLASE 1 TYPE 2 HOMOLOG"/>
    <property type="match status" value="1"/>
</dbReference>
<dbReference type="NCBIfam" id="TIGR00486">
    <property type="entry name" value="YbgI_SA1388"/>
    <property type="match status" value="1"/>
</dbReference>